<dbReference type="Proteomes" id="UP000095280">
    <property type="component" value="Unplaced"/>
</dbReference>
<protein>
    <submittedName>
        <fullName evidence="7">CCT-alpha</fullName>
    </submittedName>
</protein>
<sequence>MVSGERLTGRVRRHQNVVAAASIANIVKTSLGPVGLDKMLVDDVGDLLEVEHGPAAKILVELAQLQDEEVGDGTTSVVLVAAELLKNAEELMSLKIHPTTIISGYRLACRRGLISVDDLARDNIVNAAKTSMSSKIIGCDAGELFAAMGRRRRDGSAGRRCKGGHRYPPIKAVNAAQGMVPHCQTELKMRAFTTPERATVALPSRCPDRAPNAKNRLPRFLAAKVQDEAGHPAAPREQLELMRPARVRPHQGARAEEDHGVGRQRHPDHAGSIDDLCMKYFVEAAPWPFAGAAEDRLEAHRQGHRRPVLCLHDQLGGPECVAQESESRRRVISRSAASIGLLRGATISNCDEMERQRPRDALCVVKRGAGGRQLVPPAAAPWRSP</sequence>
<dbReference type="PROSITE" id="PS00995">
    <property type="entry name" value="TCP1_3"/>
    <property type="match status" value="1"/>
</dbReference>
<accession>A0A1I8F9G1</accession>
<dbReference type="GO" id="GO:0016887">
    <property type="term" value="F:ATP hydrolysis activity"/>
    <property type="evidence" value="ECO:0007669"/>
    <property type="project" value="InterPro"/>
</dbReference>
<name>A0A1I8F9G1_9PLAT</name>
<evidence type="ECO:0000313" key="7">
    <source>
        <dbReference type="WBParaSite" id="maker-unitig_25607-snap-gene-0.2-mRNA-1"/>
    </source>
</evidence>
<comment type="similarity">
    <text evidence="1">Belongs to the TCP-1 chaperonin family.</text>
</comment>
<proteinExistence type="inferred from homology"/>
<dbReference type="AlphaFoldDB" id="A0A1I8F9G1"/>
<keyword evidence="3" id="KW-0067">ATP-binding</keyword>
<evidence type="ECO:0000256" key="2">
    <source>
        <dbReference type="ARBA" id="ARBA00022741"/>
    </source>
</evidence>
<dbReference type="InterPro" id="IPR027410">
    <property type="entry name" value="TCP-1-like_intermed_sf"/>
</dbReference>
<keyword evidence="4" id="KW-0143">Chaperone</keyword>
<evidence type="ECO:0000256" key="1">
    <source>
        <dbReference type="ARBA" id="ARBA00008020"/>
    </source>
</evidence>
<reference evidence="7" key="1">
    <citation type="submission" date="2016-11" db="UniProtKB">
        <authorList>
            <consortium name="WormBaseParasite"/>
        </authorList>
    </citation>
    <scope>IDENTIFICATION</scope>
</reference>
<dbReference type="PROSITE" id="PS00750">
    <property type="entry name" value="TCP1_1"/>
    <property type="match status" value="1"/>
</dbReference>
<dbReference type="InterPro" id="IPR017998">
    <property type="entry name" value="Chaperone_TCP-1"/>
</dbReference>
<dbReference type="GO" id="GO:0005524">
    <property type="term" value="F:ATP binding"/>
    <property type="evidence" value="ECO:0007669"/>
    <property type="project" value="UniProtKB-KW"/>
</dbReference>
<dbReference type="PANTHER" id="PTHR11353">
    <property type="entry name" value="CHAPERONIN"/>
    <property type="match status" value="1"/>
</dbReference>
<dbReference type="Gene3D" id="3.30.260.10">
    <property type="entry name" value="TCP-1-like chaperonin intermediate domain"/>
    <property type="match status" value="1"/>
</dbReference>
<feature type="region of interest" description="Disordered" evidence="5">
    <location>
        <begin position="248"/>
        <end position="269"/>
    </location>
</feature>
<dbReference type="GO" id="GO:0051082">
    <property type="term" value="F:unfolded protein binding"/>
    <property type="evidence" value="ECO:0007669"/>
    <property type="project" value="InterPro"/>
</dbReference>
<dbReference type="Gene3D" id="1.10.560.10">
    <property type="entry name" value="GroEL-like equatorial domain"/>
    <property type="match status" value="1"/>
</dbReference>
<dbReference type="InterPro" id="IPR027413">
    <property type="entry name" value="GROEL-like_equatorial_sf"/>
</dbReference>
<keyword evidence="6" id="KW-1185">Reference proteome</keyword>
<evidence type="ECO:0000256" key="5">
    <source>
        <dbReference type="SAM" id="MobiDB-lite"/>
    </source>
</evidence>
<evidence type="ECO:0000313" key="6">
    <source>
        <dbReference type="Proteomes" id="UP000095280"/>
    </source>
</evidence>
<evidence type="ECO:0000256" key="3">
    <source>
        <dbReference type="ARBA" id="ARBA00022840"/>
    </source>
</evidence>
<dbReference type="InterPro" id="IPR002423">
    <property type="entry name" value="Cpn60/GroEL/TCP-1"/>
</dbReference>
<dbReference type="Pfam" id="PF00118">
    <property type="entry name" value="Cpn60_TCP1"/>
    <property type="match status" value="1"/>
</dbReference>
<organism evidence="6 7">
    <name type="scientific">Macrostomum lignano</name>
    <dbReference type="NCBI Taxonomy" id="282301"/>
    <lineage>
        <taxon>Eukaryota</taxon>
        <taxon>Metazoa</taxon>
        <taxon>Spiralia</taxon>
        <taxon>Lophotrochozoa</taxon>
        <taxon>Platyhelminthes</taxon>
        <taxon>Rhabditophora</taxon>
        <taxon>Macrostomorpha</taxon>
        <taxon>Macrostomida</taxon>
        <taxon>Macrostomidae</taxon>
        <taxon>Macrostomum</taxon>
    </lineage>
</organism>
<keyword evidence="2" id="KW-0547">Nucleotide-binding</keyword>
<dbReference type="InterPro" id="IPR002194">
    <property type="entry name" value="Chaperonin_TCP-1_CS"/>
</dbReference>
<dbReference type="GO" id="GO:0140662">
    <property type="term" value="F:ATP-dependent protein folding chaperone"/>
    <property type="evidence" value="ECO:0007669"/>
    <property type="project" value="InterPro"/>
</dbReference>
<dbReference type="WBParaSite" id="maker-unitig_25607-snap-gene-0.2-mRNA-1">
    <property type="protein sequence ID" value="maker-unitig_25607-snap-gene-0.2-mRNA-1"/>
    <property type="gene ID" value="maker-unitig_25607-snap-gene-0.2"/>
</dbReference>
<evidence type="ECO:0000256" key="4">
    <source>
        <dbReference type="ARBA" id="ARBA00023186"/>
    </source>
</evidence>
<dbReference type="SUPFAM" id="SSF48592">
    <property type="entry name" value="GroEL equatorial domain-like"/>
    <property type="match status" value="1"/>
</dbReference>
<feature type="compositionally biased region" description="Basic and acidic residues" evidence="5">
    <location>
        <begin position="253"/>
        <end position="269"/>
    </location>
</feature>